<dbReference type="InterPro" id="IPR002797">
    <property type="entry name" value="Polysacc_synth"/>
</dbReference>
<feature type="transmembrane region" description="Helical" evidence="6">
    <location>
        <begin position="248"/>
        <end position="271"/>
    </location>
</feature>
<dbReference type="PANTHER" id="PTHR30250:SF11">
    <property type="entry name" value="O-ANTIGEN TRANSPORTER-RELATED"/>
    <property type="match status" value="1"/>
</dbReference>
<evidence type="ECO:0000313" key="7">
    <source>
        <dbReference type="EMBL" id="RBP16101.1"/>
    </source>
</evidence>
<dbReference type="EMBL" id="QNRK01000006">
    <property type="protein sequence ID" value="RBP16101.1"/>
    <property type="molecule type" value="Genomic_DNA"/>
</dbReference>
<dbReference type="InterPro" id="IPR050833">
    <property type="entry name" value="Poly_Biosynth_Transport"/>
</dbReference>
<comment type="subcellular location">
    <subcellularLocation>
        <location evidence="1">Cell membrane</location>
        <topology evidence="1">Multi-pass membrane protein</topology>
    </subcellularLocation>
</comment>
<feature type="transmembrane region" description="Helical" evidence="6">
    <location>
        <begin position="120"/>
        <end position="140"/>
    </location>
</feature>
<evidence type="ECO:0000256" key="5">
    <source>
        <dbReference type="ARBA" id="ARBA00023136"/>
    </source>
</evidence>
<feature type="transmembrane region" description="Helical" evidence="6">
    <location>
        <begin position="291"/>
        <end position="313"/>
    </location>
</feature>
<feature type="transmembrane region" description="Helical" evidence="6">
    <location>
        <begin position="147"/>
        <end position="168"/>
    </location>
</feature>
<gene>
    <name evidence="7" type="ORF">DFR50_10663</name>
</gene>
<dbReference type="AlphaFoldDB" id="A0A366FNF9"/>
<accession>A0A366FNF9</accession>
<protein>
    <submittedName>
        <fullName evidence="7">O-antigen/teichoic acid export membrane protein</fullName>
    </submittedName>
</protein>
<dbReference type="GO" id="GO:0005886">
    <property type="term" value="C:plasma membrane"/>
    <property type="evidence" value="ECO:0007669"/>
    <property type="project" value="UniProtKB-SubCell"/>
</dbReference>
<feature type="transmembrane region" description="Helical" evidence="6">
    <location>
        <begin position="215"/>
        <end position="236"/>
    </location>
</feature>
<feature type="transmembrane region" description="Helical" evidence="6">
    <location>
        <begin position="174"/>
        <end position="195"/>
    </location>
</feature>
<keyword evidence="8" id="KW-1185">Reference proteome</keyword>
<evidence type="ECO:0000256" key="6">
    <source>
        <dbReference type="SAM" id="Phobius"/>
    </source>
</evidence>
<keyword evidence="4 6" id="KW-1133">Transmembrane helix</keyword>
<organism evidence="7 8">
    <name type="scientific">Roseiarcus fermentans</name>
    <dbReference type="NCBI Taxonomy" id="1473586"/>
    <lineage>
        <taxon>Bacteria</taxon>
        <taxon>Pseudomonadati</taxon>
        <taxon>Pseudomonadota</taxon>
        <taxon>Alphaproteobacteria</taxon>
        <taxon>Hyphomicrobiales</taxon>
        <taxon>Roseiarcaceae</taxon>
        <taxon>Roseiarcus</taxon>
    </lineage>
</organism>
<comment type="caution">
    <text evidence="7">The sequence shown here is derived from an EMBL/GenBank/DDBJ whole genome shotgun (WGS) entry which is preliminary data.</text>
</comment>
<dbReference type="Pfam" id="PF01943">
    <property type="entry name" value="Polysacc_synt"/>
    <property type="match status" value="1"/>
</dbReference>
<evidence type="ECO:0000256" key="4">
    <source>
        <dbReference type="ARBA" id="ARBA00022989"/>
    </source>
</evidence>
<evidence type="ECO:0000256" key="3">
    <source>
        <dbReference type="ARBA" id="ARBA00022692"/>
    </source>
</evidence>
<dbReference type="PANTHER" id="PTHR30250">
    <property type="entry name" value="PST FAMILY PREDICTED COLANIC ACID TRANSPORTER"/>
    <property type="match status" value="1"/>
</dbReference>
<feature type="transmembrane region" description="Helical" evidence="6">
    <location>
        <begin position="381"/>
        <end position="401"/>
    </location>
</feature>
<dbReference type="Proteomes" id="UP000253529">
    <property type="component" value="Unassembled WGS sequence"/>
</dbReference>
<keyword evidence="3 6" id="KW-0812">Transmembrane</keyword>
<evidence type="ECO:0000313" key="8">
    <source>
        <dbReference type="Proteomes" id="UP000253529"/>
    </source>
</evidence>
<name>A0A366FNF9_9HYPH</name>
<keyword evidence="5 6" id="KW-0472">Membrane</keyword>
<feature type="transmembrane region" description="Helical" evidence="6">
    <location>
        <begin position="49"/>
        <end position="69"/>
    </location>
</feature>
<evidence type="ECO:0000256" key="1">
    <source>
        <dbReference type="ARBA" id="ARBA00004651"/>
    </source>
</evidence>
<reference evidence="7 8" key="1">
    <citation type="submission" date="2018-06" db="EMBL/GenBank/DDBJ databases">
        <title>Genomic Encyclopedia of Type Strains, Phase IV (KMG-IV): sequencing the most valuable type-strain genomes for metagenomic binning, comparative biology and taxonomic classification.</title>
        <authorList>
            <person name="Goeker M."/>
        </authorList>
    </citation>
    <scope>NUCLEOTIDE SEQUENCE [LARGE SCALE GENOMIC DNA]</scope>
    <source>
        <strain evidence="7 8">DSM 24875</strain>
    </source>
</reference>
<proteinExistence type="predicted"/>
<dbReference type="OrthoDB" id="9815248at2"/>
<dbReference type="RefSeq" id="WP_113888433.1">
    <property type="nucleotide sequence ID" value="NZ_QNRK01000006.1"/>
</dbReference>
<feature type="transmembrane region" description="Helical" evidence="6">
    <location>
        <begin position="413"/>
        <end position="430"/>
    </location>
</feature>
<feature type="transmembrane region" description="Helical" evidence="6">
    <location>
        <begin position="436"/>
        <end position="455"/>
    </location>
</feature>
<keyword evidence="2" id="KW-1003">Cell membrane</keyword>
<sequence>MLRMLTALRAFWLFGASILLTKGMALVTIPLVTGRLAPSDYGRLELVTSVVEAFAIVMTLGLAESLFRFAAPEPAERRREIAAGLTGMALLLAAVVGALLQLGVWALAPRLGLGFVQTPLAIGMAAATIAGLIELPLAWLRLRGHAGAFLGFTVARTLLQVATMAVTLNLGYGVVGLLAGNASIDALIAATLLTLQIRECGVRLDRETFERAGRYGLPLIGGALSMFALGSCDRWFLAGAVPSATLGFYGLAVKLSLITPLAIQPFGLWWYARRIAILRQPGGLEASARGVAIGMTLLAVGAIGSCVVAPLMVNGMLPHAYRAALPFVPWLVLASVLNESCSLVNVGAYAGNHGLRVLAVNASGAAVALTGYALLIQPFGVWGAIAATIAGHSARLGLYLASGRRDAPIRYPLGLAAALAGLVVFLVAGVKLAPDALILCATISLGLVAFAVIAWRSGRGALALFGSQPA</sequence>
<evidence type="ECO:0000256" key="2">
    <source>
        <dbReference type="ARBA" id="ARBA00022475"/>
    </source>
</evidence>
<feature type="transmembrane region" description="Helical" evidence="6">
    <location>
        <begin position="81"/>
        <end position="108"/>
    </location>
</feature>